<dbReference type="SUPFAM" id="SSF52172">
    <property type="entry name" value="CheY-like"/>
    <property type="match status" value="1"/>
</dbReference>
<dbReference type="PROSITE" id="PS50110">
    <property type="entry name" value="RESPONSE_REGULATORY"/>
    <property type="match status" value="1"/>
</dbReference>
<dbReference type="SMART" id="SM00448">
    <property type="entry name" value="REC"/>
    <property type="match status" value="1"/>
</dbReference>
<comment type="caution">
    <text evidence="5">The sequence shown here is derived from an EMBL/GenBank/DDBJ whole genome shotgun (WGS) entry which is preliminary data.</text>
</comment>
<dbReference type="InterPro" id="IPR000792">
    <property type="entry name" value="Tscrpt_reg_LuxR_C"/>
</dbReference>
<dbReference type="Pfam" id="PF00196">
    <property type="entry name" value="GerE"/>
    <property type="match status" value="1"/>
</dbReference>
<feature type="modified residue" description="4-aspartylphosphate" evidence="2">
    <location>
        <position position="54"/>
    </location>
</feature>
<dbReference type="PANTHER" id="PTHR43214:SF42">
    <property type="entry name" value="TRANSCRIPTIONAL REGULATORY PROTEIN DESR"/>
    <property type="match status" value="1"/>
</dbReference>
<accession>A0A3A4B5B0</accession>
<evidence type="ECO:0000313" key="6">
    <source>
        <dbReference type="Proteomes" id="UP000265768"/>
    </source>
</evidence>
<dbReference type="AlphaFoldDB" id="A0A3A4B5B0"/>
<dbReference type="SUPFAM" id="SSF46894">
    <property type="entry name" value="C-terminal effector domain of the bipartite response regulators"/>
    <property type="match status" value="1"/>
</dbReference>
<evidence type="ECO:0000256" key="1">
    <source>
        <dbReference type="ARBA" id="ARBA00023125"/>
    </source>
</evidence>
<dbReference type="GO" id="GO:0003677">
    <property type="term" value="F:DNA binding"/>
    <property type="evidence" value="ECO:0007669"/>
    <property type="project" value="UniProtKB-KW"/>
</dbReference>
<protein>
    <submittedName>
        <fullName evidence="5">DNA-binding response regulator</fullName>
    </submittedName>
</protein>
<reference evidence="5 6" key="1">
    <citation type="submission" date="2018-09" db="EMBL/GenBank/DDBJ databases">
        <title>YIM 75507 draft genome.</title>
        <authorList>
            <person name="Tang S."/>
            <person name="Feng Y."/>
        </authorList>
    </citation>
    <scope>NUCLEOTIDE SEQUENCE [LARGE SCALE GENOMIC DNA]</scope>
    <source>
        <strain evidence="5 6">YIM 75507</strain>
    </source>
</reference>
<feature type="domain" description="HTH luxR-type" evidence="3">
    <location>
        <begin position="129"/>
        <end position="194"/>
    </location>
</feature>
<keyword evidence="2" id="KW-0597">Phosphoprotein</keyword>
<proteinExistence type="predicted"/>
<keyword evidence="6" id="KW-1185">Reference proteome</keyword>
<dbReference type="Gene3D" id="3.40.50.2300">
    <property type="match status" value="1"/>
</dbReference>
<feature type="domain" description="Response regulatory" evidence="4">
    <location>
        <begin position="3"/>
        <end position="114"/>
    </location>
</feature>
<dbReference type="InterPro" id="IPR011006">
    <property type="entry name" value="CheY-like_superfamily"/>
</dbReference>
<dbReference type="EMBL" id="QZEY01000004">
    <property type="protein sequence ID" value="RJL32602.1"/>
    <property type="molecule type" value="Genomic_DNA"/>
</dbReference>
<gene>
    <name evidence="5" type="ORF">D5H75_13905</name>
</gene>
<evidence type="ECO:0000313" key="5">
    <source>
        <dbReference type="EMBL" id="RJL32602.1"/>
    </source>
</evidence>
<evidence type="ECO:0000259" key="4">
    <source>
        <dbReference type="PROSITE" id="PS50110"/>
    </source>
</evidence>
<dbReference type="RefSeq" id="WP_119926851.1">
    <property type="nucleotide sequence ID" value="NZ_QZEY01000004.1"/>
</dbReference>
<keyword evidence="1 5" id="KW-0238">DNA-binding</keyword>
<dbReference type="SMART" id="SM00421">
    <property type="entry name" value="HTH_LUXR"/>
    <property type="match status" value="1"/>
</dbReference>
<dbReference type="InterPro" id="IPR001789">
    <property type="entry name" value="Sig_transdc_resp-reg_receiver"/>
</dbReference>
<dbReference type="GO" id="GO:0000160">
    <property type="term" value="P:phosphorelay signal transduction system"/>
    <property type="evidence" value="ECO:0007669"/>
    <property type="project" value="InterPro"/>
</dbReference>
<dbReference type="PROSITE" id="PS00622">
    <property type="entry name" value="HTH_LUXR_1"/>
    <property type="match status" value="1"/>
</dbReference>
<dbReference type="CDD" id="cd06170">
    <property type="entry name" value="LuxR_C_like"/>
    <property type="match status" value="1"/>
</dbReference>
<evidence type="ECO:0000256" key="2">
    <source>
        <dbReference type="PROSITE-ProRule" id="PRU00169"/>
    </source>
</evidence>
<name>A0A3A4B5B0_9ACTN</name>
<dbReference type="InterPro" id="IPR016032">
    <property type="entry name" value="Sig_transdc_resp-reg_C-effctor"/>
</dbReference>
<dbReference type="Proteomes" id="UP000265768">
    <property type="component" value="Unassembled WGS sequence"/>
</dbReference>
<dbReference type="PROSITE" id="PS50043">
    <property type="entry name" value="HTH_LUXR_2"/>
    <property type="match status" value="1"/>
</dbReference>
<dbReference type="GO" id="GO:0006355">
    <property type="term" value="P:regulation of DNA-templated transcription"/>
    <property type="evidence" value="ECO:0007669"/>
    <property type="project" value="InterPro"/>
</dbReference>
<organism evidence="5 6">
    <name type="scientific">Bailinhaonella thermotolerans</name>
    <dbReference type="NCBI Taxonomy" id="1070861"/>
    <lineage>
        <taxon>Bacteria</taxon>
        <taxon>Bacillati</taxon>
        <taxon>Actinomycetota</taxon>
        <taxon>Actinomycetes</taxon>
        <taxon>Streptosporangiales</taxon>
        <taxon>Streptosporangiaceae</taxon>
        <taxon>Bailinhaonella</taxon>
    </lineage>
</organism>
<dbReference type="PRINTS" id="PR00038">
    <property type="entry name" value="HTHLUXR"/>
</dbReference>
<dbReference type="OrthoDB" id="9808843at2"/>
<dbReference type="PANTHER" id="PTHR43214">
    <property type="entry name" value="TWO-COMPONENT RESPONSE REGULATOR"/>
    <property type="match status" value="1"/>
</dbReference>
<dbReference type="Pfam" id="PF00072">
    <property type="entry name" value="Response_reg"/>
    <property type="match status" value="1"/>
</dbReference>
<dbReference type="InterPro" id="IPR039420">
    <property type="entry name" value="WalR-like"/>
</dbReference>
<sequence>MIRVLLAEDKHMIRGALVCLLAREPGIEVVADVGRPAEIVLEAIRCRPDVAVLDSTGLGVAAELNERVPGCQTLILSGRRRRGMLRQALTARAAGLILKDAPPGHLADAIRRVAAGERVIDPSIAVAEFDAEGNPLKRREAQVLRLAAGGSDVPEIAARLHLSDGTVRNYLSAAVSRLGARNRLDAVRIATEAGWL</sequence>
<evidence type="ECO:0000259" key="3">
    <source>
        <dbReference type="PROSITE" id="PS50043"/>
    </source>
</evidence>